<dbReference type="OrthoDB" id="5979581at2759"/>
<dbReference type="RefSeq" id="XP_025399406.1">
    <property type="nucleotide sequence ID" value="XM_025548052.1"/>
</dbReference>
<dbReference type="InterPro" id="IPR011009">
    <property type="entry name" value="Kinase-like_dom_sf"/>
</dbReference>
<dbReference type="Gene3D" id="1.10.510.10">
    <property type="entry name" value="Transferase(Phosphotransferase) domain 1"/>
    <property type="match status" value="1"/>
</dbReference>
<dbReference type="VEuPathDB" id="FungiDB:BO70DRAFT_429204"/>
<dbReference type="GO" id="GO:0005634">
    <property type="term" value="C:nucleus"/>
    <property type="evidence" value="ECO:0007669"/>
    <property type="project" value="TreeGrafter"/>
</dbReference>
<proteinExistence type="predicted"/>
<dbReference type="GeneID" id="37070289"/>
<sequence length="181" mass="21069">MREEDQAPDCDPAKYYPARIGETLSGRYRMISKLGWGGNSTVWLAKDTTRSVLLGLDFPHSECHVAAHMAQMIRLLGLPPRQFLERADREVYGQLFSRGFRFPDLIPSEEFNFSNIMSFLEGEDRRLFRDFVRRMLCWVPRRRRSFTRIPGWSLGLQQRGIRIGDRKRGPRAQGFSVFGLI</sequence>
<keyword evidence="4" id="KW-0547">Nucleotide-binding</keyword>
<evidence type="ECO:0000256" key="6">
    <source>
        <dbReference type="ARBA" id="ARBA00022840"/>
    </source>
</evidence>
<organism evidence="9 10">
    <name type="scientific">Aspergillus heteromorphus CBS 117.55</name>
    <dbReference type="NCBI Taxonomy" id="1448321"/>
    <lineage>
        <taxon>Eukaryota</taxon>
        <taxon>Fungi</taxon>
        <taxon>Dikarya</taxon>
        <taxon>Ascomycota</taxon>
        <taxon>Pezizomycotina</taxon>
        <taxon>Eurotiomycetes</taxon>
        <taxon>Eurotiomycetidae</taxon>
        <taxon>Eurotiales</taxon>
        <taxon>Aspergillaceae</taxon>
        <taxon>Aspergillus</taxon>
        <taxon>Aspergillus subgen. Circumdati</taxon>
    </lineage>
</organism>
<dbReference type="EC" id="2.7.11.1" evidence="1"/>
<dbReference type="AlphaFoldDB" id="A0A317W8T1"/>
<dbReference type="PANTHER" id="PTHR47634:SF9">
    <property type="entry name" value="PROTEIN KINASE DOMAIN-CONTAINING PROTEIN-RELATED"/>
    <property type="match status" value="1"/>
</dbReference>
<dbReference type="GO" id="GO:0005524">
    <property type="term" value="F:ATP binding"/>
    <property type="evidence" value="ECO:0007669"/>
    <property type="project" value="UniProtKB-KW"/>
</dbReference>
<comment type="catalytic activity">
    <reaction evidence="8">
        <text>L-seryl-[protein] + ATP = O-phospho-L-seryl-[protein] + ADP + H(+)</text>
        <dbReference type="Rhea" id="RHEA:17989"/>
        <dbReference type="Rhea" id="RHEA-COMP:9863"/>
        <dbReference type="Rhea" id="RHEA-COMP:11604"/>
        <dbReference type="ChEBI" id="CHEBI:15378"/>
        <dbReference type="ChEBI" id="CHEBI:29999"/>
        <dbReference type="ChEBI" id="CHEBI:30616"/>
        <dbReference type="ChEBI" id="CHEBI:83421"/>
        <dbReference type="ChEBI" id="CHEBI:456216"/>
        <dbReference type="EC" id="2.7.11.1"/>
    </reaction>
</comment>
<dbReference type="PANTHER" id="PTHR47634">
    <property type="entry name" value="PROTEIN KINASE DOMAIN-CONTAINING PROTEIN-RELATED"/>
    <property type="match status" value="1"/>
</dbReference>
<keyword evidence="10" id="KW-1185">Reference proteome</keyword>
<dbReference type="Proteomes" id="UP000247233">
    <property type="component" value="Unassembled WGS sequence"/>
</dbReference>
<evidence type="ECO:0000256" key="4">
    <source>
        <dbReference type="ARBA" id="ARBA00022741"/>
    </source>
</evidence>
<dbReference type="GO" id="GO:0005737">
    <property type="term" value="C:cytoplasm"/>
    <property type="evidence" value="ECO:0007669"/>
    <property type="project" value="TreeGrafter"/>
</dbReference>
<keyword evidence="3" id="KW-0808">Transferase</keyword>
<dbReference type="GO" id="GO:0050684">
    <property type="term" value="P:regulation of mRNA processing"/>
    <property type="evidence" value="ECO:0007669"/>
    <property type="project" value="TreeGrafter"/>
</dbReference>
<keyword evidence="5" id="KW-0418">Kinase</keyword>
<evidence type="ECO:0000256" key="7">
    <source>
        <dbReference type="ARBA" id="ARBA00047899"/>
    </source>
</evidence>
<evidence type="ECO:0000256" key="1">
    <source>
        <dbReference type="ARBA" id="ARBA00012513"/>
    </source>
</evidence>
<dbReference type="GO" id="GO:0004674">
    <property type="term" value="F:protein serine/threonine kinase activity"/>
    <property type="evidence" value="ECO:0007669"/>
    <property type="project" value="UniProtKB-KW"/>
</dbReference>
<evidence type="ECO:0000313" key="10">
    <source>
        <dbReference type="Proteomes" id="UP000247233"/>
    </source>
</evidence>
<protein>
    <recommendedName>
        <fullName evidence="1">non-specific serine/threonine protein kinase</fullName>
        <ecNumber evidence="1">2.7.11.1</ecNumber>
    </recommendedName>
</protein>
<dbReference type="GO" id="GO:0000245">
    <property type="term" value="P:spliceosomal complex assembly"/>
    <property type="evidence" value="ECO:0007669"/>
    <property type="project" value="TreeGrafter"/>
</dbReference>
<evidence type="ECO:0000256" key="3">
    <source>
        <dbReference type="ARBA" id="ARBA00022679"/>
    </source>
</evidence>
<dbReference type="SUPFAM" id="SSF56112">
    <property type="entry name" value="Protein kinase-like (PK-like)"/>
    <property type="match status" value="1"/>
</dbReference>
<reference evidence="9 10" key="1">
    <citation type="submission" date="2016-12" db="EMBL/GenBank/DDBJ databases">
        <title>The genomes of Aspergillus section Nigri reveals drivers in fungal speciation.</title>
        <authorList>
            <consortium name="DOE Joint Genome Institute"/>
            <person name="Vesth T.C."/>
            <person name="Nybo J."/>
            <person name="Theobald S."/>
            <person name="Brandl J."/>
            <person name="Frisvad J.C."/>
            <person name="Nielsen K.F."/>
            <person name="Lyhne E.K."/>
            <person name="Kogle M.E."/>
            <person name="Kuo A."/>
            <person name="Riley R."/>
            <person name="Clum A."/>
            <person name="Nolan M."/>
            <person name="Lipzen A."/>
            <person name="Salamov A."/>
            <person name="Henrissat B."/>
            <person name="Wiebenga A."/>
            <person name="De Vries R.P."/>
            <person name="Grigoriev I.V."/>
            <person name="Mortensen U.H."/>
            <person name="Andersen M.R."/>
            <person name="Baker S.E."/>
        </authorList>
    </citation>
    <scope>NUCLEOTIDE SEQUENCE [LARGE SCALE GENOMIC DNA]</scope>
    <source>
        <strain evidence="9 10">CBS 117.55</strain>
    </source>
</reference>
<accession>A0A317W8T1</accession>
<dbReference type="InterPro" id="IPR051334">
    <property type="entry name" value="SRPK"/>
</dbReference>
<name>A0A317W8T1_9EURO</name>
<evidence type="ECO:0000256" key="5">
    <source>
        <dbReference type="ARBA" id="ARBA00022777"/>
    </source>
</evidence>
<dbReference type="Gene3D" id="3.30.200.20">
    <property type="entry name" value="Phosphorylase Kinase, domain 1"/>
    <property type="match status" value="1"/>
</dbReference>
<gene>
    <name evidence="9" type="ORF">BO70DRAFT_429204</name>
</gene>
<evidence type="ECO:0000256" key="8">
    <source>
        <dbReference type="ARBA" id="ARBA00048679"/>
    </source>
</evidence>
<evidence type="ECO:0000313" key="9">
    <source>
        <dbReference type="EMBL" id="PWY82141.1"/>
    </source>
</evidence>
<keyword evidence="2" id="KW-0723">Serine/threonine-protein kinase</keyword>
<dbReference type="EMBL" id="MSFL01000012">
    <property type="protein sequence ID" value="PWY82141.1"/>
    <property type="molecule type" value="Genomic_DNA"/>
</dbReference>
<dbReference type="STRING" id="1448321.A0A317W8T1"/>
<comment type="catalytic activity">
    <reaction evidence="7">
        <text>L-threonyl-[protein] + ATP = O-phospho-L-threonyl-[protein] + ADP + H(+)</text>
        <dbReference type="Rhea" id="RHEA:46608"/>
        <dbReference type="Rhea" id="RHEA-COMP:11060"/>
        <dbReference type="Rhea" id="RHEA-COMP:11605"/>
        <dbReference type="ChEBI" id="CHEBI:15378"/>
        <dbReference type="ChEBI" id="CHEBI:30013"/>
        <dbReference type="ChEBI" id="CHEBI:30616"/>
        <dbReference type="ChEBI" id="CHEBI:61977"/>
        <dbReference type="ChEBI" id="CHEBI:456216"/>
        <dbReference type="EC" id="2.7.11.1"/>
    </reaction>
</comment>
<evidence type="ECO:0000256" key="2">
    <source>
        <dbReference type="ARBA" id="ARBA00022527"/>
    </source>
</evidence>
<comment type="caution">
    <text evidence="9">The sequence shown here is derived from an EMBL/GenBank/DDBJ whole genome shotgun (WGS) entry which is preliminary data.</text>
</comment>
<keyword evidence="6" id="KW-0067">ATP-binding</keyword>